<organism evidence="1">
    <name type="scientific">anaerobic digester metagenome</name>
    <dbReference type="NCBI Taxonomy" id="1263854"/>
    <lineage>
        <taxon>unclassified sequences</taxon>
        <taxon>metagenomes</taxon>
        <taxon>ecological metagenomes</taxon>
    </lineage>
</organism>
<proteinExistence type="predicted"/>
<reference evidence="1" key="1">
    <citation type="submission" date="2019-03" db="EMBL/GenBank/DDBJ databases">
        <authorList>
            <person name="Hao L."/>
        </authorList>
    </citation>
    <scope>NUCLEOTIDE SEQUENCE</scope>
</reference>
<dbReference type="AlphaFoldDB" id="A0A485M5V1"/>
<protein>
    <submittedName>
        <fullName evidence="1">Uncharacterized protein</fullName>
    </submittedName>
</protein>
<gene>
    <name evidence="1" type="ORF">SCFA_730013</name>
</gene>
<dbReference type="EMBL" id="CAADRM010000140">
    <property type="protein sequence ID" value="VFU17865.1"/>
    <property type="molecule type" value="Genomic_DNA"/>
</dbReference>
<sequence>MDAARGPNRHGFPYLFIRAGYEFVPGPWPYQVLSWGFRIIRFPAHKTEVRLQYMILGESYAETRHHDWIPCLITAAAPTVGSTIDEVYQIIIQQHHMAVNFFNDLT</sequence>
<accession>A0A485M5V1</accession>
<name>A0A485M5V1_9ZZZZ</name>
<evidence type="ECO:0000313" key="1">
    <source>
        <dbReference type="EMBL" id="VFU17865.1"/>
    </source>
</evidence>